<evidence type="ECO:0000313" key="4">
    <source>
        <dbReference type="Proteomes" id="UP001202244"/>
    </source>
</evidence>
<dbReference type="CDD" id="cd18809">
    <property type="entry name" value="SF1_C_RecD"/>
    <property type="match status" value="1"/>
</dbReference>
<keyword evidence="4" id="KW-1185">Reference proteome</keyword>
<evidence type="ECO:0000313" key="3">
    <source>
        <dbReference type="EMBL" id="UNS96092.1"/>
    </source>
</evidence>
<feature type="region of interest" description="Disordered" evidence="1">
    <location>
        <begin position="366"/>
        <end position="402"/>
    </location>
</feature>
<dbReference type="InterPro" id="IPR029493">
    <property type="entry name" value="RecD2-like_HHH"/>
</dbReference>
<accession>A0ABY3XNR1</accession>
<dbReference type="Pfam" id="PF14490">
    <property type="entry name" value="HHH_RecD2"/>
    <property type="match status" value="1"/>
</dbReference>
<proteinExistence type="predicted"/>
<feature type="compositionally biased region" description="Basic and acidic residues" evidence="1">
    <location>
        <begin position="17"/>
        <end position="32"/>
    </location>
</feature>
<feature type="compositionally biased region" description="Low complexity" evidence="1">
    <location>
        <begin position="33"/>
        <end position="49"/>
    </location>
</feature>
<protein>
    <submittedName>
        <fullName evidence="3">Exodeoxyribonuclease V</fullName>
    </submittedName>
</protein>
<evidence type="ECO:0000256" key="1">
    <source>
        <dbReference type="SAM" id="MobiDB-lite"/>
    </source>
</evidence>
<gene>
    <name evidence="3" type="ORF">MMF93_05970</name>
</gene>
<organism evidence="3 4">
    <name type="scientific">Streptomyces tubbatahanensis</name>
    <dbReference type="NCBI Taxonomy" id="2923272"/>
    <lineage>
        <taxon>Bacteria</taxon>
        <taxon>Bacillati</taxon>
        <taxon>Actinomycetota</taxon>
        <taxon>Actinomycetes</taxon>
        <taxon>Kitasatosporales</taxon>
        <taxon>Streptomycetaceae</taxon>
        <taxon>Streptomyces</taxon>
    </lineage>
</organism>
<dbReference type="SUPFAM" id="SSF52540">
    <property type="entry name" value="P-loop containing nucleoside triphosphate hydrolases"/>
    <property type="match status" value="1"/>
</dbReference>
<reference evidence="3 4" key="1">
    <citation type="journal article" date="2023" name="Microbiol. Spectr.">
        <title>Synergy between Genome Mining, Metabolomics, and Bioinformatics Uncovers Antibacterial Chlorinated Carbazole Alkaloids and Their Biosynthetic Gene Cluster from Streptomyces tubbatahanensis sp. nov., a Novel Actinomycete Isolated from Sulu Sea, Philippines.</title>
        <authorList>
            <person name="Tenebro C.P."/>
            <person name="Trono D.J.V.L."/>
            <person name="Balida L.A.P."/>
            <person name="Bayog L.K.A."/>
            <person name="Bruna J.R."/>
            <person name="Sabido E.M."/>
            <person name="Caspe D.P.C."/>
            <person name="de Los Santos E.L.C."/>
            <person name="Saludes J.P."/>
            <person name="Dalisay D.S."/>
        </authorList>
    </citation>
    <scope>NUCLEOTIDE SEQUENCE [LARGE SCALE GENOMIC DNA]</scope>
    <source>
        <strain evidence="3 4">DSD3025</strain>
    </source>
</reference>
<feature type="compositionally biased region" description="Basic and acidic residues" evidence="1">
    <location>
        <begin position="69"/>
        <end position="78"/>
    </location>
</feature>
<dbReference type="Gene3D" id="3.40.50.300">
    <property type="entry name" value="P-loop containing nucleotide triphosphate hydrolases"/>
    <property type="match status" value="2"/>
</dbReference>
<dbReference type="InterPro" id="IPR027417">
    <property type="entry name" value="P-loop_NTPase"/>
</dbReference>
<sequence length="737" mass="74259">MSNDRTAELLAAVRAVESGERSADSFFTERKQPASPARGPAAGGAQDRAGAGGVPAGRAPAGSAAPRPAHGEGRAGGRIVVPEEVRALLAEGGAPESLAPRAVEALGEGAADVLRADPWQLLAVAGVQPEQADGFARALLGEEAGPGDARRAVALVVRLLERAALRGDTVQEPAALAEGLARHAVPDPQEAVREAVDAGAVLVFEDALDAGPAHSTPGQGSGQGGEEEAGEEERPVRMLFGLDRYALAEESLADALARIASTFDTARHGREAADTADAAVASAAPGWSTAAEAAPSPSAKELITTAAGSGLVTHSGGEASRAEIAALVVAARQLGLRAWALTHTDDGRARMTRLVEAVAGPDGTAAAAASATAATQADEADEADEADGETGPDGQGAESGAHAVADAGCATVAGTLAGAEGPERDAEGMLAVDLLAVCDAPQLDAEGAAALLESLPDGARLVLSGDPEVLGAAGPGQVFRDLVAARCCPHVTSRTPDPGPVGELVSGIGVGELLQVEAPGKEVVIVPVQDAGEAVHRTVQLVADSVPRAIGVPTHETQVITPGHGGSAGTRALNAALKERLNPGPGRFAGFDPGDRVAHSPAPGRTEVGTVASADEEGLHLSCHGRTLTVPPDRVAETVRHGWAMTAHQAAGLRWPAAVVVLPGDATQVLSRAWVYTAFGRGERHLSVVHGAGDALPRAVVSGLSPERVTRLRVLLTESARAAEADEVGEEDTGSTD</sequence>
<feature type="compositionally biased region" description="Acidic residues" evidence="1">
    <location>
        <begin position="378"/>
        <end position="390"/>
    </location>
</feature>
<dbReference type="EMBL" id="CP093846">
    <property type="protein sequence ID" value="UNS96092.1"/>
    <property type="molecule type" value="Genomic_DNA"/>
</dbReference>
<feature type="compositionally biased region" description="Low complexity" evidence="1">
    <location>
        <begin position="56"/>
        <end position="68"/>
    </location>
</feature>
<feature type="region of interest" description="Disordered" evidence="1">
    <location>
        <begin position="15"/>
        <end position="78"/>
    </location>
</feature>
<dbReference type="Proteomes" id="UP001202244">
    <property type="component" value="Chromosome"/>
</dbReference>
<dbReference type="RefSeq" id="WP_242750004.1">
    <property type="nucleotide sequence ID" value="NZ_CP093846.1"/>
</dbReference>
<feature type="region of interest" description="Disordered" evidence="1">
    <location>
        <begin position="210"/>
        <end position="233"/>
    </location>
</feature>
<feature type="compositionally biased region" description="Low complexity" evidence="1">
    <location>
        <begin position="366"/>
        <end position="377"/>
    </location>
</feature>
<evidence type="ECO:0000259" key="2">
    <source>
        <dbReference type="Pfam" id="PF14490"/>
    </source>
</evidence>
<feature type="domain" description="ATP-dependent RecD2 DNA helicase-like helix-hairpin-helix" evidence="2">
    <location>
        <begin position="84"/>
        <end position="169"/>
    </location>
</feature>
<name>A0ABY3XNR1_9ACTN</name>